<protein>
    <submittedName>
        <fullName evidence="1">7099_t:CDS:1</fullName>
    </submittedName>
</protein>
<comment type="caution">
    <text evidence="1">The sequence shown here is derived from an EMBL/GenBank/DDBJ whole genome shotgun (WGS) entry which is preliminary data.</text>
</comment>
<organism evidence="1 2">
    <name type="scientific">Cetraspora pellucida</name>
    <dbReference type="NCBI Taxonomy" id="1433469"/>
    <lineage>
        <taxon>Eukaryota</taxon>
        <taxon>Fungi</taxon>
        <taxon>Fungi incertae sedis</taxon>
        <taxon>Mucoromycota</taxon>
        <taxon>Glomeromycotina</taxon>
        <taxon>Glomeromycetes</taxon>
        <taxon>Diversisporales</taxon>
        <taxon>Gigasporaceae</taxon>
        <taxon>Cetraspora</taxon>
    </lineage>
</organism>
<evidence type="ECO:0000313" key="1">
    <source>
        <dbReference type="EMBL" id="CAG8783331.1"/>
    </source>
</evidence>
<dbReference type="EMBL" id="CAJVPW010062386">
    <property type="protein sequence ID" value="CAG8783331.1"/>
    <property type="molecule type" value="Genomic_DNA"/>
</dbReference>
<keyword evidence="2" id="KW-1185">Reference proteome</keyword>
<reference evidence="1" key="1">
    <citation type="submission" date="2021-06" db="EMBL/GenBank/DDBJ databases">
        <authorList>
            <person name="Kallberg Y."/>
            <person name="Tangrot J."/>
            <person name="Rosling A."/>
        </authorList>
    </citation>
    <scope>NUCLEOTIDE SEQUENCE</scope>
    <source>
        <strain evidence="1">28 12/20/2015</strain>
    </source>
</reference>
<gene>
    <name evidence="1" type="ORF">SPELUC_LOCUS16587</name>
</gene>
<feature type="non-terminal residue" evidence="1">
    <location>
        <position position="145"/>
    </location>
</feature>
<name>A0ACA9RA14_9GLOM</name>
<dbReference type="Proteomes" id="UP000789366">
    <property type="component" value="Unassembled WGS sequence"/>
</dbReference>
<sequence>NIKDSYITSNTSMIKEEIENFVKSIITSIQILSVLQTIFSKPQENQIILLQDYFKKIITNLKETIAKKQQTLKKFSELRKQKANNLAINYFLDDLMVDISLLEEAYDYNPIENLRQQFEQMGINQAKIARVIYAVLKSSRYKCLK</sequence>
<accession>A0ACA9RA14</accession>
<feature type="non-terminal residue" evidence="1">
    <location>
        <position position="1"/>
    </location>
</feature>
<evidence type="ECO:0000313" key="2">
    <source>
        <dbReference type="Proteomes" id="UP000789366"/>
    </source>
</evidence>
<proteinExistence type="predicted"/>